<feature type="transmembrane region" description="Helical" evidence="7">
    <location>
        <begin position="373"/>
        <end position="391"/>
    </location>
</feature>
<dbReference type="GO" id="GO:0022857">
    <property type="term" value="F:transmembrane transporter activity"/>
    <property type="evidence" value="ECO:0007669"/>
    <property type="project" value="InterPro"/>
</dbReference>
<dbReference type="InterPro" id="IPR036259">
    <property type="entry name" value="MFS_trans_sf"/>
</dbReference>
<keyword evidence="2" id="KW-1003">Cell membrane</keyword>
<name>A0A291RWQ7_9NOCA</name>
<feature type="transmembrane region" description="Helical" evidence="7">
    <location>
        <begin position="465"/>
        <end position="482"/>
    </location>
</feature>
<accession>A0A291RWQ7</accession>
<feature type="transmembrane region" description="Helical" evidence="7">
    <location>
        <begin position="176"/>
        <end position="206"/>
    </location>
</feature>
<evidence type="ECO:0000256" key="2">
    <source>
        <dbReference type="ARBA" id="ARBA00022475"/>
    </source>
</evidence>
<dbReference type="KEGG" id="ntp:CRH09_20300"/>
<organism evidence="8 9">
    <name type="scientific">Nocardia terpenica</name>
    <dbReference type="NCBI Taxonomy" id="455432"/>
    <lineage>
        <taxon>Bacteria</taxon>
        <taxon>Bacillati</taxon>
        <taxon>Actinomycetota</taxon>
        <taxon>Actinomycetes</taxon>
        <taxon>Mycobacteriales</taxon>
        <taxon>Nocardiaceae</taxon>
        <taxon>Nocardia</taxon>
    </lineage>
</organism>
<dbReference type="SUPFAM" id="SSF103473">
    <property type="entry name" value="MFS general substrate transporter"/>
    <property type="match status" value="1"/>
</dbReference>
<feature type="transmembrane region" description="Helical" evidence="7">
    <location>
        <begin position="397"/>
        <end position="417"/>
    </location>
</feature>
<dbReference type="InterPro" id="IPR011701">
    <property type="entry name" value="MFS"/>
</dbReference>
<dbReference type="RefSeq" id="WP_098698790.1">
    <property type="nucleotide sequence ID" value="NZ_CP023778.1"/>
</dbReference>
<dbReference type="PANTHER" id="PTHR23513:SF6">
    <property type="entry name" value="MAJOR FACILITATOR SUPERFAMILY ASSOCIATED DOMAIN-CONTAINING PROTEIN"/>
    <property type="match status" value="1"/>
</dbReference>
<dbReference type="AlphaFoldDB" id="A0A291RWQ7"/>
<keyword evidence="4 7" id="KW-1133">Transmembrane helix</keyword>
<dbReference type="PANTHER" id="PTHR23513">
    <property type="entry name" value="INTEGRAL MEMBRANE EFFLUX PROTEIN-RELATED"/>
    <property type="match status" value="1"/>
</dbReference>
<dbReference type="Pfam" id="PF07690">
    <property type="entry name" value="MFS_1"/>
    <property type="match status" value="1"/>
</dbReference>
<dbReference type="CDD" id="cd06173">
    <property type="entry name" value="MFS_MefA_like"/>
    <property type="match status" value="1"/>
</dbReference>
<evidence type="ECO:0000313" key="8">
    <source>
        <dbReference type="EMBL" id="ATL71953.1"/>
    </source>
</evidence>
<protein>
    <submittedName>
        <fullName evidence="8">MFS transporter</fullName>
    </submittedName>
</protein>
<keyword evidence="5 7" id="KW-0472">Membrane</keyword>
<dbReference type="Gene3D" id="1.20.1250.20">
    <property type="entry name" value="MFS general substrate transporter like domains"/>
    <property type="match status" value="1"/>
</dbReference>
<feature type="transmembrane region" description="Helical" evidence="7">
    <location>
        <begin position="310"/>
        <end position="336"/>
    </location>
</feature>
<dbReference type="EMBL" id="CP023778">
    <property type="protein sequence ID" value="ATL71953.1"/>
    <property type="molecule type" value="Genomic_DNA"/>
</dbReference>
<comment type="subcellular location">
    <subcellularLocation>
        <location evidence="1">Cell membrane</location>
        <topology evidence="1">Multi-pass membrane protein</topology>
    </subcellularLocation>
</comment>
<dbReference type="GO" id="GO:0005886">
    <property type="term" value="C:plasma membrane"/>
    <property type="evidence" value="ECO:0007669"/>
    <property type="project" value="UniProtKB-SubCell"/>
</dbReference>
<proteinExistence type="predicted"/>
<evidence type="ECO:0000256" key="4">
    <source>
        <dbReference type="ARBA" id="ARBA00022989"/>
    </source>
</evidence>
<dbReference type="Proteomes" id="UP000221961">
    <property type="component" value="Chromosome"/>
</dbReference>
<feature type="transmembrane region" description="Helical" evidence="7">
    <location>
        <begin position="438"/>
        <end position="459"/>
    </location>
</feature>
<evidence type="ECO:0000256" key="5">
    <source>
        <dbReference type="ARBA" id="ARBA00023136"/>
    </source>
</evidence>
<feature type="transmembrane region" description="Helical" evidence="7">
    <location>
        <begin position="133"/>
        <end position="155"/>
    </location>
</feature>
<evidence type="ECO:0000256" key="6">
    <source>
        <dbReference type="SAM" id="MobiDB-lite"/>
    </source>
</evidence>
<feature type="transmembrane region" description="Helical" evidence="7">
    <location>
        <begin position="247"/>
        <end position="273"/>
    </location>
</feature>
<evidence type="ECO:0000256" key="7">
    <source>
        <dbReference type="SAM" id="Phobius"/>
    </source>
</evidence>
<evidence type="ECO:0000256" key="3">
    <source>
        <dbReference type="ARBA" id="ARBA00022692"/>
    </source>
</evidence>
<evidence type="ECO:0000313" key="9">
    <source>
        <dbReference type="Proteomes" id="UP000221961"/>
    </source>
</evidence>
<feature type="region of interest" description="Disordered" evidence="6">
    <location>
        <begin position="1"/>
        <end position="23"/>
    </location>
</feature>
<dbReference type="GeneID" id="88359700"/>
<gene>
    <name evidence="8" type="ORF">CRH09_20300</name>
</gene>
<sequence>MIVSPSAHHPVRRTKRPAGNNDVSRCHCAATDLELRPNDHELIRNSTGSCTPKSVGSNIISRSPSGVDITPSGQRTSTHVSTLHRIARRGPLRHRDFRLLLGGAAVSQVGAQVALVALPLVAVVSLKASAFEVGLLTAAETAAFLLVGLPAGAWVDRMRRLPILIRADLVRAAVMATVPLAAVAGVLTMAQLYAVALITGFATVFFDVSHQSYLPRLLPRDQLVTGNGALETARSVAQVTGPGLGGWLVQILGAPLAVLVDALGYLASALFLWGIRTREPQPEPTPGVTLRTQVAEGIAFVARHEILRMIAVATGVANFFTAMLVSVQTVFVVRVLELPPAALGLLLSAAAVGGLAGALCAGAVARMLGQARVIWLSPVVTGPFALLWPLAGHGAAAAWFALGSGVVFFGAVVYNVAQVSFRQLLCPDELLGRVNATLRFMIWGTMPLGALAGGAIAGAAGPRTAVWVCAIGVLIVPVPLLLSPLRRLRDLPDPAADADRTMRSSRQASSPL</sequence>
<reference evidence="8 9" key="1">
    <citation type="submission" date="2017-10" db="EMBL/GenBank/DDBJ databases">
        <title>Comparative genomics between pathogenic Norcardia.</title>
        <authorList>
            <person name="Zeng L."/>
        </authorList>
    </citation>
    <scope>NUCLEOTIDE SEQUENCE [LARGE SCALE GENOMIC DNA]</scope>
    <source>
        <strain evidence="8 9">NC_YFY_NT001</strain>
    </source>
</reference>
<feature type="transmembrane region" description="Helical" evidence="7">
    <location>
        <begin position="342"/>
        <end position="361"/>
    </location>
</feature>
<feature type="transmembrane region" description="Helical" evidence="7">
    <location>
        <begin position="99"/>
        <end position="121"/>
    </location>
</feature>
<evidence type="ECO:0000256" key="1">
    <source>
        <dbReference type="ARBA" id="ARBA00004651"/>
    </source>
</evidence>
<keyword evidence="3 7" id="KW-0812">Transmembrane</keyword>